<dbReference type="Proteomes" id="UP000652198">
    <property type="component" value="Unassembled WGS sequence"/>
</dbReference>
<dbReference type="Pfam" id="PF17200">
    <property type="entry name" value="sCache_2"/>
    <property type="match status" value="1"/>
</dbReference>
<dbReference type="SMART" id="SM01049">
    <property type="entry name" value="Cache_2"/>
    <property type="match status" value="1"/>
</dbReference>
<comment type="caution">
    <text evidence="8">The sequence shown here is derived from an EMBL/GenBank/DDBJ whole genome shotgun (WGS) entry which is preliminary data.</text>
</comment>
<keyword evidence="3" id="KW-0812">Transmembrane</keyword>
<name>A0ABX2BQW8_9BURK</name>
<comment type="subcellular location">
    <subcellularLocation>
        <location evidence="1">Cell membrane</location>
        <topology evidence="1">Multi-pass membrane protein</topology>
    </subcellularLocation>
</comment>
<protein>
    <recommendedName>
        <fullName evidence="7">Single Cache domain-containing protein</fullName>
    </recommendedName>
</protein>
<evidence type="ECO:0000256" key="1">
    <source>
        <dbReference type="ARBA" id="ARBA00004651"/>
    </source>
</evidence>
<evidence type="ECO:0000256" key="5">
    <source>
        <dbReference type="ARBA" id="ARBA00023136"/>
    </source>
</evidence>
<dbReference type="InterPro" id="IPR033480">
    <property type="entry name" value="sCache_2"/>
</dbReference>
<evidence type="ECO:0000256" key="6">
    <source>
        <dbReference type="SAM" id="MobiDB-lite"/>
    </source>
</evidence>
<proteinExistence type="predicted"/>
<reference evidence="8 9" key="1">
    <citation type="submission" date="2019-11" db="EMBL/GenBank/DDBJ databases">
        <title>Metabolism of dissolved organic matter in forest soils.</title>
        <authorList>
            <person name="Cyle K.T."/>
            <person name="Wilhelm R.C."/>
            <person name="Martinez C.E."/>
        </authorList>
    </citation>
    <scope>NUCLEOTIDE SEQUENCE [LARGE SCALE GENOMIC DNA]</scope>
    <source>
        <strain evidence="8 9">1N</strain>
    </source>
</reference>
<keyword evidence="9" id="KW-1185">Reference proteome</keyword>
<feature type="domain" description="Single Cache" evidence="7">
    <location>
        <begin position="54"/>
        <end position="122"/>
    </location>
</feature>
<evidence type="ECO:0000256" key="4">
    <source>
        <dbReference type="ARBA" id="ARBA00022989"/>
    </source>
</evidence>
<dbReference type="Gene3D" id="3.30.450.20">
    <property type="entry name" value="PAS domain"/>
    <property type="match status" value="1"/>
</dbReference>
<accession>A0ABX2BQW8</accession>
<evidence type="ECO:0000313" key="9">
    <source>
        <dbReference type="Proteomes" id="UP000652198"/>
    </source>
</evidence>
<evidence type="ECO:0000256" key="2">
    <source>
        <dbReference type="ARBA" id="ARBA00022475"/>
    </source>
</evidence>
<keyword evidence="5" id="KW-0472">Membrane</keyword>
<gene>
    <name evidence="8" type="ORF">GNZ12_17715</name>
</gene>
<organism evidence="8 9">
    <name type="scientific">Paraburkholderia solitsugae</name>
    <dbReference type="NCBI Taxonomy" id="2675748"/>
    <lineage>
        <taxon>Bacteria</taxon>
        <taxon>Pseudomonadati</taxon>
        <taxon>Pseudomonadota</taxon>
        <taxon>Betaproteobacteria</taxon>
        <taxon>Burkholderiales</taxon>
        <taxon>Burkholderiaceae</taxon>
        <taxon>Paraburkholderia</taxon>
    </lineage>
</organism>
<dbReference type="RefSeq" id="WP_407947707.1">
    <property type="nucleotide sequence ID" value="NZ_WOEY01000067.1"/>
</dbReference>
<keyword evidence="4" id="KW-1133">Transmembrane helix</keyword>
<dbReference type="EMBL" id="WOEY01000067">
    <property type="protein sequence ID" value="NPT43116.1"/>
    <property type="molecule type" value="Genomic_DNA"/>
</dbReference>
<evidence type="ECO:0000259" key="7">
    <source>
        <dbReference type="SMART" id="SM01049"/>
    </source>
</evidence>
<sequence>MHDRRALSPARASGRTVSPSSSMKMTWNRKLLSMVALLWIGLVLIGAFGAWQARWSMLADRCEQLRALVQQAQSLAGHYYRLAQKGALSAVDARRQALAALADLRYGEDGYVAIIDSHLVIG</sequence>
<feature type="region of interest" description="Disordered" evidence="6">
    <location>
        <begin position="1"/>
        <end position="21"/>
    </location>
</feature>
<evidence type="ECO:0000313" key="8">
    <source>
        <dbReference type="EMBL" id="NPT43116.1"/>
    </source>
</evidence>
<keyword evidence="2" id="KW-1003">Cell membrane</keyword>
<evidence type="ECO:0000256" key="3">
    <source>
        <dbReference type="ARBA" id="ARBA00022692"/>
    </source>
</evidence>